<dbReference type="InterPro" id="IPR004305">
    <property type="entry name" value="Thiaminase-2/PQQC"/>
</dbReference>
<feature type="domain" description="Thiaminase-2/PQQC" evidence="2">
    <location>
        <begin position="26"/>
        <end position="153"/>
    </location>
</feature>
<dbReference type="OrthoDB" id="3467339at2"/>
<organism evidence="3 4">
    <name type="scientific">Actinomadura logoneensis</name>
    <dbReference type="NCBI Taxonomy" id="2293572"/>
    <lineage>
        <taxon>Bacteria</taxon>
        <taxon>Bacillati</taxon>
        <taxon>Actinomycetota</taxon>
        <taxon>Actinomycetes</taxon>
        <taxon>Streptosporangiales</taxon>
        <taxon>Thermomonosporaceae</taxon>
        <taxon>Actinomadura</taxon>
    </lineage>
</organism>
<evidence type="ECO:0000313" key="4">
    <source>
        <dbReference type="Proteomes" id="UP000261811"/>
    </source>
</evidence>
<keyword evidence="4" id="KW-1185">Reference proteome</keyword>
<reference evidence="3 4" key="1">
    <citation type="submission" date="2018-08" db="EMBL/GenBank/DDBJ databases">
        <title>Actinomadura jelena sp. nov., a novel Actinomycete isolated from soil in Chad.</title>
        <authorList>
            <person name="Shi L."/>
        </authorList>
    </citation>
    <scope>NUCLEOTIDE SEQUENCE [LARGE SCALE GENOMIC DNA]</scope>
    <source>
        <strain evidence="3 4">NEAU-G17</strain>
    </source>
</reference>
<accession>A0A372J9D0</accession>
<dbReference type="Gene3D" id="1.20.910.10">
    <property type="entry name" value="Heme oxygenase-like"/>
    <property type="match status" value="1"/>
</dbReference>
<protein>
    <submittedName>
        <fullName evidence="3">Transcriptional regulator</fullName>
    </submittedName>
</protein>
<dbReference type="RefSeq" id="WP_117361724.1">
    <property type="nucleotide sequence ID" value="NZ_QURH01001043.1"/>
</dbReference>
<dbReference type="AlphaFoldDB" id="A0A372J9D0"/>
<dbReference type="Pfam" id="PF03070">
    <property type="entry name" value="TENA_THI-4"/>
    <property type="match status" value="1"/>
</dbReference>
<evidence type="ECO:0000256" key="1">
    <source>
        <dbReference type="ARBA" id="ARBA00004948"/>
    </source>
</evidence>
<gene>
    <name evidence="3" type="ORF">DZF91_37255</name>
</gene>
<dbReference type="Proteomes" id="UP000261811">
    <property type="component" value="Unassembled WGS sequence"/>
</dbReference>
<comment type="caution">
    <text evidence="3">The sequence shown here is derived from an EMBL/GenBank/DDBJ whole genome shotgun (WGS) entry which is preliminary data.</text>
</comment>
<dbReference type="EMBL" id="QURH01001043">
    <property type="protein sequence ID" value="RFU36615.1"/>
    <property type="molecule type" value="Genomic_DNA"/>
</dbReference>
<evidence type="ECO:0000313" key="3">
    <source>
        <dbReference type="EMBL" id="RFU36615.1"/>
    </source>
</evidence>
<dbReference type="InterPro" id="IPR016084">
    <property type="entry name" value="Haem_Oase-like_multi-hlx"/>
</dbReference>
<name>A0A372J9D0_9ACTN</name>
<evidence type="ECO:0000259" key="2">
    <source>
        <dbReference type="Pfam" id="PF03070"/>
    </source>
</evidence>
<sequence length="220" mass="24086">MPRIEATELVERARGRIASLNGVNRFLDLLEQGAIPRDRLPWLAGEELRIVDSDRRSFALLASRYPDTPSGQFFLSLAQGENQALSLLPHYASAVGWSEKDLIHYEPRPRAQAYPAYLAQRAAFGTRSEVALAMLANLEEWGNYCARTAAALRSRYGLSEEAVGFFSYFAETPPGFVEEATAVVAAGLEAGEDPASAVRAADFLHAYEADFWAALAEGLS</sequence>
<comment type="pathway">
    <text evidence="1">Cofactor biosynthesis; thiamine diphosphate biosynthesis.</text>
</comment>
<proteinExistence type="predicted"/>
<dbReference type="SUPFAM" id="SSF48613">
    <property type="entry name" value="Heme oxygenase-like"/>
    <property type="match status" value="1"/>
</dbReference>